<dbReference type="EMBL" id="JANBUL010000275">
    <property type="protein sequence ID" value="KAJ2777687.1"/>
    <property type="molecule type" value="Genomic_DNA"/>
</dbReference>
<dbReference type="PANTHER" id="PTHR47969">
    <property type="entry name" value="CHROMOSOME-ASSOCIATED KINESIN KIF4A-RELATED"/>
    <property type="match status" value="1"/>
</dbReference>
<comment type="caution">
    <text evidence="10">The sequence shown here is derived from an EMBL/GenBank/DDBJ whole genome shotgun (WGS) entry which is preliminary data.</text>
</comment>
<feature type="region of interest" description="Disordered" evidence="8">
    <location>
        <begin position="1143"/>
        <end position="1181"/>
    </location>
</feature>
<evidence type="ECO:0000256" key="7">
    <source>
        <dbReference type="SAM" id="Coils"/>
    </source>
</evidence>
<dbReference type="GO" id="GO:0005737">
    <property type="term" value="C:cytoplasm"/>
    <property type="evidence" value="ECO:0007669"/>
    <property type="project" value="UniProtKB-SubCell"/>
</dbReference>
<evidence type="ECO:0000256" key="4">
    <source>
        <dbReference type="ARBA" id="ARBA00022840"/>
    </source>
</evidence>
<sequence length="1614" mass="172395">MSVALRIRPLSAQEQAGGRTECVTQLPGVPQIVIGADRAFTFDHVFSPEVGQEQVYDEAIRPLVARFLQGYNATVLAYGYTGSGKTFSMGTGLSQPSVDIEAQGVVPRAIGEIWSHLEARARSQPGFAYSVDVSFLELYNEDLIDLLSLRGAAGPGGRGPAIREDSRGNMVLVGVERKEATDQHSILELLHQGALARTTASTEMNCTSSRSHAIFTIHLRQQGRGAGAQPAGDGGLAITSKMHFVDLAGSERIKRTGAEGDRAKEGISINAGLLALGNVISALGNPGASGQPQSHQQQQPQPQPQPQQQQQQAKRPVHVPYRDSKLTRLLQDSLGGNSQTLMLACISPSDDNSHESLNTLRYANRARNIRNRVAVNFDKNSSAELTMLKTEVARLRGELSKLKLQRRQQLPAGAAADDGGDSARLAAEVARLQSQSAELGRQLYAARRRATLLEHERDTLRVRVAGLGGSAHSTPSMPPGALPPEDDACGGGGGDPPLTTRPSSLFADGDVLSRSNVLETIDQELSEQAKRHEHQIDGVRRHYESKLELAHEALAIMQKERDIALQRLAHDAGARGAASPPHVTPTKLRLPSRAAPAHSRKASGASRPGSSSPDGSPARDGAAQLRRLQSEVARLRAANRALGEGARAEAEQLALQVQEQAKEISRLRRQNTGRRESYRYSLLSFRENSWGVAKGANSPGSGDSGPRLLRAAFIKAVLEGELQRCVRARQLLRERDAYLNRQDRLMNEQNDQLLRMQGLDLDGDDAHGAAEMAKANERIEIIDAELQYLDLKVRDAEAEVAQLVEATAEDGGDLGSSGLKMTPVITNLSGLAMRMVEDVVRIDHRAFADFFDGLPPSDATGLAYLLMQDIIEHRLVSLRDEHDRARLEEELMESRRTLLAMQKTAINAALSYERELGDAERKLSMERSNDHTLLADSPPAGDPPASGADNSLDSDRSVYRSVRERGILLRSALLSALAPDVGASAEPGSPDPDADGIPLSTWGSSRSLYSFGGPAAAVNDDDEDMQLFPRELYARMAVDVDDDTDQQTPGPALAFAEDEGEGEVGVEEGDGYEVGIEGYEHGDEVDVDVDVDDRVEGGDDEPLEPAAGSDSLQSVRRLLPHDRGYDSDSVAISVAAAAAAAVEPDSGISDGTDTDEYGRDAFFSDPEGEKLSEGSLSDGEIPELYRSGSGEIFRLPNLARKSSARSRRRYLVRRMTLRRKLAQAAEAAAAAAAASPGGARRAARRRGSVRRKHISRPIVPREMLDYVDRCNPGAIRVGGALPLLASPDLLHRMHAPAADKYQANVTAIALHTNWPLAMSEPPGALREAQSTESDLAVTAIDAGSNDRGLPCTPRSAGRVSLDFGANAAVLPPPVDTSAAPALGSPVGSAATAASPPAPAWTSRKPLSPATFGHQPALSDERVACHALDSGTYGAPALPGVRRLSPTERANASLFSMLDAGRAISDRPVTVAFPPSSPARFSLEPSSGLLPLDDPAKAERAPGLVAKPSRIRRRAQSTFVVHQAGSPEALRKQRSGEAAKPSGNRLSRLLSGIGLGGSGSGSKSKQLVSPLAPVAMASSFDVHRSSIDSSYDAALHLRKMHSTIDGDGAGPRFAI</sequence>
<evidence type="ECO:0000256" key="2">
    <source>
        <dbReference type="ARBA" id="ARBA00022490"/>
    </source>
</evidence>
<dbReference type="GO" id="GO:0007052">
    <property type="term" value="P:mitotic spindle organization"/>
    <property type="evidence" value="ECO:0007669"/>
    <property type="project" value="TreeGrafter"/>
</dbReference>
<reference evidence="10" key="1">
    <citation type="submission" date="2022-07" db="EMBL/GenBank/DDBJ databases">
        <title>Phylogenomic reconstructions and comparative analyses of Kickxellomycotina fungi.</title>
        <authorList>
            <person name="Reynolds N.K."/>
            <person name="Stajich J.E."/>
            <person name="Barry K."/>
            <person name="Grigoriev I.V."/>
            <person name="Crous P."/>
            <person name="Smith M.E."/>
        </authorList>
    </citation>
    <scope>NUCLEOTIDE SEQUENCE</scope>
    <source>
        <strain evidence="10">NBRC 105414</strain>
    </source>
</reference>
<keyword evidence="6" id="KW-0505">Motor protein</keyword>
<evidence type="ECO:0000256" key="3">
    <source>
        <dbReference type="ARBA" id="ARBA00022741"/>
    </source>
</evidence>
<evidence type="ECO:0000256" key="5">
    <source>
        <dbReference type="ARBA" id="ARBA00023054"/>
    </source>
</evidence>
<feature type="region of interest" description="Disordered" evidence="8">
    <location>
        <begin position="572"/>
        <end position="623"/>
    </location>
</feature>
<proteinExistence type="inferred from homology"/>
<keyword evidence="4 6" id="KW-0067">ATP-binding</keyword>
<dbReference type="PANTHER" id="PTHR47969:SF15">
    <property type="entry name" value="CHROMOSOME-ASSOCIATED KINESIN KIF4A-RELATED"/>
    <property type="match status" value="1"/>
</dbReference>
<dbReference type="GO" id="GO:0008017">
    <property type="term" value="F:microtubule binding"/>
    <property type="evidence" value="ECO:0007669"/>
    <property type="project" value="InterPro"/>
</dbReference>
<dbReference type="GO" id="GO:0007018">
    <property type="term" value="P:microtubule-based movement"/>
    <property type="evidence" value="ECO:0007669"/>
    <property type="project" value="InterPro"/>
</dbReference>
<feature type="region of interest" description="Disordered" evidence="8">
    <location>
        <begin position="284"/>
        <end position="318"/>
    </location>
</feature>
<dbReference type="GO" id="GO:0005875">
    <property type="term" value="C:microtubule associated complex"/>
    <property type="evidence" value="ECO:0007669"/>
    <property type="project" value="TreeGrafter"/>
</dbReference>
<feature type="region of interest" description="Disordered" evidence="8">
    <location>
        <begin position="1380"/>
        <end position="1413"/>
    </location>
</feature>
<evidence type="ECO:0000256" key="8">
    <source>
        <dbReference type="SAM" id="MobiDB-lite"/>
    </source>
</evidence>
<feature type="compositionally biased region" description="Low complexity" evidence="8">
    <location>
        <begin position="602"/>
        <end position="619"/>
    </location>
</feature>
<feature type="region of interest" description="Disordered" evidence="8">
    <location>
        <begin position="1230"/>
        <end position="1252"/>
    </location>
</feature>
<dbReference type="SMART" id="SM00129">
    <property type="entry name" value="KISc"/>
    <property type="match status" value="1"/>
</dbReference>
<feature type="compositionally biased region" description="Low complexity" evidence="8">
    <location>
        <begin position="1383"/>
        <end position="1402"/>
    </location>
</feature>
<dbReference type="PROSITE" id="PS00411">
    <property type="entry name" value="KINESIN_MOTOR_1"/>
    <property type="match status" value="1"/>
</dbReference>
<dbReference type="InterPro" id="IPR001752">
    <property type="entry name" value="Kinesin_motor_dom"/>
</dbReference>
<feature type="compositionally biased region" description="Low complexity" evidence="8">
    <location>
        <begin position="1230"/>
        <end position="1240"/>
    </location>
</feature>
<dbReference type="InterPro" id="IPR027417">
    <property type="entry name" value="P-loop_NTPase"/>
</dbReference>
<dbReference type="InterPro" id="IPR027640">
    <property type="entry name" value="Kinesin-like_fam"/>
</dbReference>
<gene>
    <name evidence="10" type="ORF">H4R18_005024</name>
</gene>
<dbReference type="InterPro" id="IPR019821">
    <property type="entry name" value="Kinesin_motor_CS"/>
</dbReference>
<dbReference type="GO" id="GO:0003777">
    <property type="term" value="F:microtubule motor activity"/>
    <property type="evidence" value="ECO:0007669"/>
    <property type="project" value="InterPro"/>
</dbReference>
<dbReference type="PROSITE" id="PS50067">
    <property type="entry name" value="KINESIN_MOTOR_2"/>
    <property type="match status" value="1"/>
</dbReference>
<dbReference type="Proteomes" id="UP001140217">
    <property type="component" value="Unassembled WGS sequence"/>
</dbReference>
<feature type="domain" description="Kinesin motor" evidence="9">
    <location>
        <begin position="1"/>
        <end position="369"/>
    </location>
</feature>
<evidence type="ECO:0000313" key="11">
    <source>
        <dbReference type="Proteomes" id="UP001140217"/>
    </source>
</evidence>
<dbReference type="GO" id="GO:0005524">
    <property type="term" value="F:ATP binding"/>
    <property type="evidence" value="ECO:0007669"/>
    <property type="project" value="UniProtKB-UniRule"/>
</dbReference>
<keyword evidence="3 6" id="KW-0547">Nucleotide-binding</keyword>
<feature type="compositionally biased region" description="Low complexity" evidence="8">
    <location>
        <begin position="291"/>
        <end position="312"/>
    </location>
</feature>
<dbReference type="Pfam" id="PF00225">
    <property type="entry name" value="Kinesin"/>
    <property type="match status" value="1"/>
</dbReference>
<dbReference type="PRINTS" id="PR00380">
    <property type="entry name" value="KINESINHEAVY"/>
</dbReference>
<feature type="region of interest" description="Disordered" evidence="8">
    <location>
        <begin position="931"/>
        <end position="956"/>
    </location>
</feature>
<organism evidence="10 11">
    <name type="scientific">Coemansia javaensis</name>
    <dbReference type="NCBI Taxonomy" id="2761396"/>
    <lineage>
        <taxon>Eukaryota</taxon>
        <taxon>Fungi</taxon>
        <taxon>Fungi incertae sedis</taxon>
        <taxon>Zoopagomycota</taxon>
        <taxon>Kickxellomycotina</taxon>
        <taxon>Kickxellomycetes</taxon>
        <taxon>Kickxellales</taxon>
        <taxon>Kickxellaceae</taxon>
        <taxon>Coemansia</taxon>
    </lineage>
</organism>
<feature type="region of interest" description="Disordered" evidence="8">
    <location>
        <begin position="1092"/>
        <end position="1111"/>
    </location>
</feature>
<comment type="similarity">
    <text evidence="6">Belongs to the TRAFAC class myosin-kinesin ATPase superfamily. Kinesin family.</text>
</comment>
<feature type="coiled-coil region" evidence="7">
    <location>
        <begin position="875"/>
        <end position="904"/>
    </location>
</feature>
<dbReference type="OrthoDB" id="3176171at2759"/>
<dbReference type="Gene3D" id="3.40.850.10">
    <property type="entry name" value="Kinesin motor domain"/>
    <property type="match status" value="1"/>
</dbReference>
<accession>A0A9W8LG80</accession>
<evidence type="ECO:0000313" key="10">
    <source>
        <dbReference type="EMBL" id="KAJ2777687.1"/>
    </source>
</evidence>
<feature type="region of interest" description="Disordered" evidence="8">
    <location>
        <begin position="1476"/>
        <end position="1501"/>
    </location>
</feature>
<feature type="binding site" evidence="6">
    <location>
        <begin position="79"/>
        <end position="86"/>
    </location>
    <ligand>
        <name>ATP</name>
        <dbReference type="ChEBI" id="CHEBI:30616"/>
    </ligand>
</feature>
<keyword evidence="2" id="KW-0963">Cytoplasm</keyword>
<comment type="subcellular location">
    <subcellularLocation>
        <location evidence="1">Cytoplasm</location>
    </subcellularLocation>
</comment>
<evidence type="ECO:0000259" key="9">
    <source>
        <dbReference type="PROSITE" id="PS50067"/>
    </source>
</evidence>
<feature type="region of interest" description="Disordered" evidence="8">
    <location>
        <begin position="1520"/>
        <end position="1543"/>
    </location>
</feature>
<keyword evidence="5 7" id="KW-0175">Coiled coil</keyword>
<dbReference type="CDD" id="cd01372">
    <property type="entry name" value="KISc_KIF4"/>
    <property type="match status" value="1"/>
</dbReference>
<feature type="compositionally biased region" description="Basic residues" evidence="8">
    <location>
        <begin position="1241"/>
        <end position="1252"/>
    </location>
</feature>
<feature type="compositionally biased region" description="Low complexity" evidence="8">
    <location>
        <begin position="935"/>
        <end position="949"/>
    </location>
</feature>
<protein>
    <recommendedName>
        <fullName evidence="9">Kinesin motor domain-containing protein</fullName>
    </recommendedName>
</protein>
<name>A0A9W8LG80_9FUNG</name>
<keyword evidence="11" id="KW-1185">Reference proteome</keyword>
<evidence type="ECO:0000256" key="1">
    <source>
        <dbReference type="ARBA" id="ARBA00004496"/>
    </source>
</evidence>
<dbReference type="InterPro" id="IPR036961">
    <property type="entry name" value="Kinesin_motor_dom_sf"/>
</dbReference>
<feature type="region of interest" description="Disordered" evidence="8">
    <location>
        <begin position="468"/>
        <end position="498"/>
    </location>
</feature>
<dbReference type="GO" id="GO:0051231">
    <property type="term" value="P:spindle elongation"/>
    <property type="evidence" value="ECO:0007669"/>
    <property type="project" value="TreeGrafter"/>
</dbReference>
<dbReference type="SUPFAM" id="SSF52540">
    <property type="entry name" value="P-loop containing nucleoside triphosphate hydrolases"/>
    <property type="match status" value="1"/>
</dbReference>
<evidence type="ECO:0000256" key="6">
    <source>
        <dbReference type="PROSITE-ProRule" id="PRU00283"/>
    </source>
</evidence>